<keyword evidence="12" id="KW-1185">Reference proteome</keyword>
<comment type="caution">
    <text evidence="11">The sequence shown here is derived from an EMBL/GenBank/DDBJ whole genome shotgun (WGS) entry which is preliminary data.</text>
</comment>
<dbReference type="SUPFAM" id="SSF57903">
    <property type="entry name" value="FYVE/PHD zinc finger"/>
    <property type="match status" value="1"/>
</dbReference>
<feature type="compositionally biased region" description="Low complexity" evidence="8">
    <location>
        <begin position="243"/>
        <end position="257"/>
    </location>
</feature>
<reference evidence="11" key="1">
    <citation type="submission" date="2022-08" db="EMBL/GenBank/DDBJ databases">
        <authorList>
            <person name="Gutierrez-Valencia J."/>
        </authorList>
    </citation>
    <scope>NUCLEOTIDE SEQUENCE</scope>
</reference>
<dbReference type="GO" id="GO:0005694">
    <property type="term" value="C:chromosome"/>
    <property type="evidence" value="ECO:0007669"/>
    <property type="project" value="UniProtKB-SubCell"/>
</dbReference>
<evidence type="ECO:0000256" key="8">
    <source>
        <dbReference type="SAM" id="MobiDB-lite"/>
    </source>
</evidence>
<feature type="compositionally biased region" description="Polar residues" evidence="8">
    <location>
        <begin position="336"/>
        <end position="350"/>
    </location>
</feature>
<feature type="domain" description="RING-type" evidence="9">
    <location>
        <begin position="385"/>
        <end position="430"/>
    </location>
</feature>
<dbReference type="Pfam" id="PF12738">
    <property type="entry name" value="PTCB-BRCT"/>
    <property type="match status" value="1"/>
</dbReference>
<evidence type="ECO:0000256" key="3">
    <source>
        <dbReference type="ARBA" id="ARBA00022723"/>
    </source>
</evidence>
<evidence type="ECO:0000256" key="6">
    <source>
        <dbReference type="ARBA" id="ARBA00031556"/>
    </source>
</evidence>
<organism evidence="11 12">
    <name type="scientific">Linum tenue</name>
    <dbReference type="NCBI Taxonomy" id="586396"/>
    <lineage>
        <taxon>Eukaryota</taxon>
        <taxon>Viridiplantae</taxon>
        <taxon>Streptophyta</taxon>
        <taxon>Embryophyta</taxon>
        <taxon>Tracheophyta</taxon>
        <taxon>Spermatophyta</taxon>
        <taxon>Magnoliopsida</taxon>
        <taxon>eudicotyledons</taxon>
        <taxon>Gunneridae</taxon>
        <taxon>Pentapetalae</taxon>
        <taxon>rosids</taxon>
        <taxon>fabids</taxon>
        <taxon>Malpighiales</taxon>
        <taxon>Linaceae</taxon>
        <taxon>Linum</taxon>
    </lineage>
</organism>
<dbReference type="InterPro" id="IPR001357">
    <property type="entry name" value="BRCT_dom"/>
</dbReference>
<dbReference type="PROSITE" id="PS50172">
    <property type="entry name" value="BRCT"/>
    <property type="match status" value="1"/>
</dbReference>
<dbReference type="SUPFAM" id="SSF52113">
    <property type="entry name" value="BRCT domain"/>
    <property type="match status" value="1"/>
</dbReference>
<evidence type="ECO:0000256" key="1">
    <source>
        <dbReference type="ARBA" id="ARBA00004286"/>
    </source>
</evidence>
<dbReference type="PANTHER" id="PTHR47776:SF2">
    <property type="entry name" value="RING-TYPE E3 UBIQUITIN TRANSFERASE BRCA1"/>
    <property type="match status" value="1"/>
</dbReference>
<name>A0AAV0MY54_9ROSI</name>
<proteinExistence type="predicted"/>
<evidence type="ECO:0000256" key="7">
    <source>
        <dbReference type="PROSITE-ProRule" id="PRU00175"/>
    </source>
</evidence>
<evidence type="ECO:0000256" key="5">
    <source>
        <dbReference type="ARBA" id="ARBA00022833"/>
    </source>
</evidence>
<dbReference type="InterPro" id="IPR036420">
    <property type="entry name" value="BRCT_dom_sf"/>
</dbReference>
<dbReference type="Pfam" id="PF00097">
    <property type="entry name" value="zf-C3HC4"/>
    <property type="match status" value="1"/>
</dbReference>
<dbReference type="PANTHER" id="PTHR47776">
    <property type="entry name" value="F5A8.9 PROTEIN"/>
    <property type="match status" value="1"/>
</dbReference>
<dbReference type="PROSITE" id="PS50089">
    <property type="entry name" value="ZF_RING_2"/>
    <property type="match status" value="1"/>
</dbReference>
<dbReference type="PROSITE" id="PS00518">
    <property type="entry name" value="ZF_RING_1"/>
    <property type="match status" value="1"/>
</dbReference>
<comment type="subcellular location">
    <subcellularLocation>
        <location evidence="1">Chromosome</location>
    </subcellularLocation>
</comment>
<evidence type="ECO:0000259" key="10">
    <source>
        <dbReference type="PROSITE" id="PS50172"/>
    </source>
</evidence>
<evidence type="ECO:0000313" key="11">
    <source>
        <dbReference type="EMBL" id="CAI0451198.1"/>
    </source>
</evidence>
<keyword evidence="2" id="KW-0158">Chromosome</keyword>
<accession>A0AAV0MY54</accession>
<evidence type="ECO:0000313" key="12">
    <source>
        <dbReference type="Proteomes" id="UP001154282"/>
    </source>
</evidence>
<dbReference type="GO" id="GO:0008270">
    <property type="term" value="F:zinc ion binding"/>
    <property type="evidence" value="ECO:0007669"/>
    <property type="project" value="UniProtKB-KW"/>
</dbReference>
<dbReference type="SUPFAM" id="SSF57850">
    <property type="entry name" value="RING/U-box"/>
    <property type="match status" value="1"/>
</dbReference>
<dbReference type="SMART" id="SM00184">
    <property type="entry name" value="RING"/>
    <property type="match status" value="1"/>
</dbReference>
<dbReference type="InterPro" id="IPR017907">
    <property type="entry name" value="Znf_RING_CS"/>
</dbReference>
<evidence type="ECO:0000259" key="9">
    <source>
        <dbReference type="PROSITE" id="PS50089"/>
    </source>
</evidence>
<dbReference type="Gene3D" id="3.40.50.10190">
    <property type="entry name" value="BRCT domain"/>
    <property type="match status" value="1"/>
</dbReference>
<keyword evidence="3" id="KW-0479">Metal-binding</keyword>
<dbReference type="EMBL" id="CAMGYJ010000007">
    <property type="protein sequence ID" value="CAI0451198.1"/>
    <property type="molecule type" value="Genomic_DNA"/>
</dbReference>
<keyword evidence="4 7" id="KW-0863">Zinc-finger</keyword>
<sequence>RGGRKFKYFHFPASREDEKQSAPRRTLPSPLDLTSLVVVGRVYGNMESAIPGMESVVASVSGYHGSERFKLIKLISQAGASYVGSMSKTTTHLVCWKFEGEKHNLAKKFGVKIVNHQWIEDCIKQGQLVPERPYMLRSGKEVGPLSSEVPISDKLPSNQNPVVLSNISNTWEGFGRQGSRRDSEDPALVCCTDSVFLNRDLFSEGGTSKGTSSKSKLKRVCGSSKQQNRSSSRKRCQDPSMVLSLFEFENPSSSSSPDSRRGKRMAPEHEELQTRYKRRSLNIKMNSSDDTGATDFAEPSHKGRIRPKRNVSISKRNMETIILDSDEDSSPVESHGGTSNSFPESPTPSGRPSKLDTPEHSNVTINDVDELPPSTRPEPSVELSCVICWTEFSSTRGILPCGHRFCYSCIESWARHMDSVRKVSKCPLCKANFASIRKLEDADCSDQKIYSQTIPDAAVLAIGGFRQRCGGAIPLDSSTDDQGFRAESFQRWGCTKCRNWEPEELLVHCRVCEVRVIHSYCLDPYVSPWTCRHCTELQSLLRRSY</sequence>
<dbReference type="InterPro" id="IPR013083">
    <property type="entry name" value="Znf_RING/FYVE/PHD"/>
</dbReference>
<dbReference type="SMART" id="SM00292">
    <property type="entry name" value="BRCT"/>
    <property type="match status" value="1"/>
</dbReference>
<dbReference type="Proteomes" id="UP001154282">
    <property type="component" value="Unassembled WGS sequence"/>
</dbReference>
<dbReference type="InterPro" id="IPR018957">
    <property type="entry name" value="Znf_C3HC4_RING-type"/>
</dbReference>
<feature type="compositionally biased region" description="Basic and acidic residues" evidence="8">
    <location>
        <begin position="265"/>
        <end position="274"/>
    </location>
</feature>
<feature type="region of interest" description="Disordered" evidence="8">
    <location>
        <begin position="203"/>
        <end position="379"/>
    </location>
</feature>
<feature type="domain" description="BRCT" evidence="10">
    <location>
        <begin position="45"/>
        <end position="136"/>
    </location>
</feature>
<dbReference type="InterPro" id="IPR011011">
    <property type="entry name" value="Znf_FYVE_PHD"/>
</dbReference>
<feature type="non-terminal residue" evidence="11">
    <location>
        <position position="1"/>
    </location>
</feature>
<feature type="compositionally biased region" description="Low complexity" evidence="8">
    <location>
        <begin position="205"/>
        <end position="214"/>
    </location>
</feature>
<evidence type="ECO:0000256" key="2">
    <source>
        <dbReference type="ARBA" id="ARBA00022454"/>
    </source>
</evidence>
<dbReference type="AlphaFoldDB" id="A0AAV0MY54"/>
<keyword evidence="5" id="KW-0862">Zinc</keyword>
<dbReference type="Gene3D" id="3.30.40.10">
    <property type="entry name" value="Zinc/RING finger domain, C3HC4 (zinc finger)"/>
    <property type="match status" value="1"/>
</dbReference>
<protein>
    <recommendedName>
        <fullName evidence="6">RING-type E3 ubiquitin transferase BRCA1</fullName>
    </recommendedName>
</protein>
<gene>
    <name evidence="11" type="ORF">LITE_LOCUS30787</name>
</gene>
<dbReference type="InterPro" id="IPR001841">
    <property type="entry name" value="Znf_RING"/>
</dbReference>
<evidence type="ECO:0000256" key="4">
    <source>
        <dbReference type="ARBA" id="ARBA00022771"/>
    </source>
</evidence>